<organism evidence="2 3">
    <name type="scientific">Candidatus Woesebacteria bacterium GW2011_GWB1_39_12</name>
    <dbReference type="NCBI Taxonomy" id="1618574"/>
    <lineage>
        <taxon>Bacteria</taxon>
        <taxon>Candidatus Woeseibacteriota</taxon>
    </lineage>
</organism>
<dbReference type="Proteomes" id="UP000033881">
    <property type="component" value="Unassembled WGS sequence"/>
</dbReference>
<sequence>MTKEEKLIDAARNGHLSVVGVPQTRSQDSRIDGEAAENSRAGGGDGG</sequence>
<name>A0A0G0MHY7_9BACT</name>
<evidence type="ECO:0000256" key="1">
    <source>
        <dbReference type="SAM" id="MobiDB-lite"/>
    </source>
</evidence>
<accession>A0A0G0MHY7</accession>
<dbReference type="EMBL" id="LBWB01000019">
    <property type="protein sequence ID" value="KKQ99995.1"/>
    <property type="molecule type" value="Genomic_DNA"/>
</dbReference>
<dbReference type="AlphaFoldDB" id="A0A0G0MHY7"/>
<evidence type="ECO:0000313" key="3">
    <source>
        <dbReference type="Proteomes" id="UP000033881"/>
    </source>
</evidence>
<comment type="caution">
    <text evidence="2">The sequence shown here is derived from an EMBL/GenBank/DDBJ whole genome shotgun (WGS) entry which is preliminary data.</text>
</comment>
<dbReference type="STRING" id="1618574.UT24_C0019G0035"/>
<proteinExistence type="predicted"/>
<evidence type="ECO:0000313" key="2">
    <source>
        <dbReference type="EMBL" id="KKQ99995.1"/>
    </source>
</evidence>
<feature type="region of interest" description="Disordered" evidence="1">
    <location>
        <begin position="20"/>
        <end position="47"/>
    </location>
</feature>
<reference evidence="2 3" key="1">
    <citation type="journal article" date="2015" name="Nature">
        <title>rRNA introns, odd ribosomes, and small enigmatic genomes across a large radiation of phyla.</title>
        <authorList>
            <person name="Brown C.T."/>
            <person name="Hug L.A."/>
            <person name="Thomas B.C."/>
            <person name="Sharon I."/>
            <person name="Castelle C.J."/>
            <person name="Singh A."/>
            <person name="Wilkins M.J."/>
            <person name="Williams K.H."/>
            <person name="Banfield J.F."/>
        </authorList>
    </citation>
    <scope>NUCLEOTIDE SEQUENCE [LARGE SCALE GENOMIC DNA]</scope>
</reference>
<protein>
    <submittedName>
        <fullName evidence="2">Uncharacterized protein</fullName>
    </submittedName>
</protein>
<gene>
    <name evidence="2" type="ORF">UT24_C0019G0035</name>
</gene>